<dbReference type="Proteomes" id="UP000756530">
    <property type="component" value="Unassembled WGS sequence"/>
</dbReference>
<comment type="caution">
    <text evidence="1">The sequence shown here is derived from an EMBL/GenBank/DDBJ whole genome shotgun (WGS) entry which is preliminary data.</text>
</comment>
<accession>A0ABS6T4N4</accession>
<proteinExistence type="predicted"/>
<evidence type="ECO:0000313" key="2">
    <source>
        <dbReference type="Proteomes" id="UP000756530"/>
    </source>
</evidence>
<dbReference type="EMBL" id="JAHUZE010000003">
    <property type="protein sequence ID" value="MBV7380211.1"/>
    <property type="molecule type" value="Genomic_DNA"/>
</dbReference>
<keyword evidence="2" id="KW-1185">Reference proteome</keyword>
<name>A0ABS6T4N4_9RHOB</name>
<organism evidence="1 2">
    <name type="scientific">Maritimibacter dapengensis</name>
    <dbReference type="NCBI Taxonomy" id="2836868"/>
    <lineage>
        <taxon>Bacteria</taxon>
        <taxon>Pseudomonadati</taxon>
        <taxon>Pseudomonadota</taxon>
        <taxon>Alphaproteobacteria</taxon>
        <taxon>Rhodobacterales</taxon>
        <taxon>Roseobacteraceae</taxon>
        <taxon>Maritimibacter</taxon>
    </lineage>
</organism>
<protein>
    <submittedName>
        <fullName evidence="1">Uncharacterized protein</fullName>
    </submittedName>
</protein>
<reference evidence="1 2" key="1">
    <citation type="submission" date="2021-05" db="EMBL/GenBank/DDBJ databases">
        <title>Culturable bacteria isolated from Daya Bay.</title>
        <authorList>
            <person name="Zheng W."/>
            <person name="Yu S."/>
            <person name="Huang Y."/>
        </authorList>
    </citation>
    <scope>NUCLEOTIDE SEQUENCE [LARGE SCALE GENOMIC DNA]</scope>
    <source>
        <strain evidence="1 2">DP4N28-5</strain>
    </source>
</reference>
<dbReference type="RefSeq" id="WP_218393397.1">
    <property type="nucleotide sequence ID" value="NZ_JAHUZE010000003.1"/>
</dbReference>
<gene>
    <name evidence="1" type="ORF">KJP28_14860</name>
</gene>
<sequence>MTTPADAQEIAHIKSKLDAEIAGYDPATADAGFHDLNAARFAEFKAALIEPKLMEVNLPGGITDHAWAVTTPKGPYRVFWLPWSDVFSLAVESKFGPCDISVHGDAIGCYASV</sequence>
<evidence type="ECO:0000313" key="1">
    <source>
        <dbReference type="EMBL" id="MBV7380211.1"/>
    </source>
</evidence>